<dbReference type="AlphaFoldDB" id="A0A2W4URG7"/>
<evidence type="ECO:0000256" key="1">
    <source>
        <dbReference type="SAM" id="Phobius"/>
    </source>
</evidence>
<evidence type="ECO:0000313" key="3">
    <source>
        <dbReference type="Proteomes" id="UP000249354"/>
    </source>
</evidence>
<comment type="caution">
    <text evidence="2">The sequence shown here is derived from an EMBL/GenBank/DDBJ whole genome shotgun (WGS) entry which is preliminary data.</text>
</comment>
<keyword evidence="1" id="KW-0472">Membrane</keyword>
<feature type="transmembrane region" description="Helical" evidence="1">
    <location>
        <begin position="12"/>
        <end position="30"/>
    </location>
</feature>
<name>A0A2W4URG7_9CYAN</name>
<accession>A0A2W4URG7</accession>
<reference evidence="2 3" key="2">
    <citation type="submission" date="2018-06" db="EMBL/GenBank/DDBJ databases">
        <title>Metagenomic assembly of (sub)arctic Cyanobacteria and their associated microbiome from non-axenic cultures.</title>
        <authorList>
            <person name="Baurain D."/>
        </authorList>
    </citation>
    <scope>NUCLEOTIDE SEQUENCE [LARGE SCALE GENOMIC DNA]</scope>
    <source>
        <strain evidence="2">ULC129bin1</strain>
    </source>
</reference>
<proteinExistence type="predicted"/>
<reference evidence="3" key="1">
    <citation type="submission" date="2018-04" db="EMBL/GenBank/DDBJ databases">
        <authorList>
            <person name="Cornet L."/>
        </authorList>
    </citation>
    <scope>NUCLEOTIDE SEQUENCE [LARGE SCALE GENOMIC DNA]</scope>
</reference>
<dbReference type="Proteomes" id="UP000249354">
    <property type="component" value="Unassembled WGS sequence"/>
</dbReference>
<dbReference type="EMBL" id="QBMC01000016">
    <property type="protein sequence ID" value="PZO21870.1"/>
    <property type="molecule type" value="Genomic_DNA"/>
</dbReference>
<sequence length="123" mass="13376">MSDSKSSKQIKVVSTGLISGAVVLQIWQLIFPLPLILQSIASFTLIVLMIHAVEGIIAAFFIGFYRTRMGDTPVSQTSSLLIDHLPESTPLAIIKAGLYTFFVGTMGLSEIVKATKKNSEQTF</sequence>
<keyword evidence="1" id="KW-1133">Transmembrane helix</keyword>
<organism evidence="2 3">
    <name type="scientific">Leptolyngbya foveolarum</name>
    <dbReference type="NCBI Taxonomy" id="47253"/>
    <lineage>
        <taxon>Bacteria</taxon>
        <taxon>Bacillati</taxon>
        <taxon>Cyanobacteriota</taxon>
        <taxon>Cyanophyceae</taxon>
        <taxon>Leptolyngbyales</taxon>
        <taxon>Leptolyngbyaceae</taxon>
        <taxon>Leptolyngbya group</taxon>
        <taxon>Leptolyngbya</taxon>
    </lineage>
</organism>
<gene>
    <name evidence="2" type="ORF">DCF25_04175</name>
</gene>
<feature type="transmembrane region" description="Helical" evidence="1">
    <location>
        <begin position="36"/>
        <end position="65"/>
    </location>
</feature>
<evidence type="ECO:0000313" key="2">
    <source>
        <dbReference type="EMBL" id="PZO21870.1"/>
    </source>
</evidence>
<keyword evidence="1" id="KW-0812">Transmembrane</keyword>
<protein>
    <submittedName>
        <fullName evidence="2">Uncharacterized protein</fullName>
    </submittedName>
</protein>